<evidence type="ECO:0000256" key="2">
    <source>
        <dbReference type="SAM" id="Phobius"/>
    </source>
</evidence>
<name>G5K5N2_9STRE</name>
<dbReference type="OrthoDB" id="28713at2"/>
<evidence type="ECO:0000313" key="4">
    <source>
        <dbReference type="EMBL" id="EHI68951.1"/>
    </source>
</evidence>
<sequence length="1002" mass="106848">MASVADFTLTALIKADASGFRAGIQDAKGALESLQASSGNKLQKISDSFVGVGKALTAGLTLPLAAIGGASLKAFSEYDTALIGVRKTTDISGDALKRFSKQIMGLSREIPNSAVEIANLAEVAGQLGIKTDQGGKHLLNFSKIAAQMGTATNMSSEQAANAMARLANITQMPQTQFHRLGSTIVALGNNLATTESEIADMSLRLAGTGHQIGLTEAQIAGLAAGMSSVGINAEAGGSAFSRVMQKINTEVLSGGDNLAKFAKISGQNAEQFAQTWKTKPQEAILSFVKGLGKIKASGGDVTQTLKDLDIRSIQEIDTLARLSGAGDLLSKSFGIANKAWADGTALQKEADAASESFANQLKKLKNALFEAGTVIGGQLAPHIGKMAESIRQAVQAFNDLDPKVQANIVKFGLFLAKVGPAILIVGKIIKIIGLISKISIAIAFIGKLATAFRTAGTAIAGFKAVITLTGGPIAWIIAGIMALVGVITYLWTTNEGFRNAVTNIWEAIKQAFATAWEFIQNVWNAAPGFFSGLWETISSGASSVWDSVKSVWQSTVEFLKSIWQSVADFFAPFWEGIKTFALNVWQSFIDGMAPIIDSFKNFWGAVVEHFNVIAEQIKPIWEDLKQFFSDTWNLIVGIFEVAFAILAPIVLMGFEAIKTKIIIVWEAIKAIVQIAWDVITTVIQTALAVIGAVLIAQFEIIKAIIKAAWDFMTTLIQTVWTIMTTIISTAINVIADIIRVVTAVIQGDWQGAWDAIKSIAETIWNAILTIGQALFNALKSAIETILNTIQSIWGAVWNAVSSVASSIWNAIVSIISNAMSTMQNAVSNGINAVKNFITNGWNSVVGFLRGINLFSAGSAIMRSFLDGVKSMWGSITNFFGGIAGWIKAHKGPISYDRRLLIPAGKAIMGGFNRSLVKGFEYVKSNVSGMAGKISDLVGAGSVFDTDMRSTISGAVTAGVEVDLGHQAKPLEVVLELGNRAYELFVDDITDRQQTTAKLREVY</sequence>
<comment type="caution">
    <text evidence="4">The sequence shown here is derived from an EMBL/GenBank/DDBJ whole genome shotgun (WGS) entry which is preliminary data.</text>
</comment>
<dbReference type="PANTHER" id="PTHR37813">
    <property type="entry name" value="FELS-2 PROPHAGE PROTEIN"/>
    <property type="match status" value="1"/>
</dbReference>
<feature type="transmembrane region" description="Helical" evidence="2">
    <location>
        <begin position="674"/>
        <end position="696"/>
    </location>
</feature>
<organism evidence="4 5">
    <name type="scientific">Streptococcus ictaluri 707-05</name>
    <dbReference type="NCBI Taxonomy" id="764299"/>
    <lineage>
        <taxon>Bacteria</taxon>
        <taxon>Bacillati</taxon>
        <taxon>Bacillota</taxon>
        <taxon>Bacilli</taxon>
        <taxon>Lactobacillales</taxon>
        <taxon>Streptococcaceae</taxon>
        <taxon>Streptococcus</taxon>
    </lineage>
</organism>
<dbReference type="Gene3D" id="1.20.120.20">
    <property type="entry name" value="Apolipoprotein"/>
    <property type="match status" value="2"/>
</dbReference>
<dbReference type="SUPFAM" id="SSF48371">
    <property type="entry name" value="ARM repeat"/>
    <property type="match status" value="1"/>
</dbReference>
<dbReference type="NCBIfam" id="TIGR01760">
    <property type="entry name" value="tape_meas_TP901"/>
    <property type="match status" value="1"/>
</dbReference>
<dbReference type="STRING" id="764299.STRIC_2148"/>
<feature type="domain" description="Phage tail tape measure protein" evidence="3">
    <location>
        <begin position="101"/>
        <end position="294"/>
    </location>
</feature>
<evidence type="ECO:0000313" key="5">
    <source>
        <dbReference type="Proteomes" id="UP000003330"/>
    </source>
</evidence>
<reference evidence="4 5" key="1">
    <citation type="journal article" date="2014" name="Int. J. Syst. Evol. Microbiol.">
        <title>Phylogenomics and the dynamic genome evolution of the genus Streptococcus.</title>
        <authorList>
            <consortium name="The Broad Institute Genome Sequencing Platform"/>
            <person name="Richards V.P."/>
            <person name="Palmer S.R."/>
            <person name="Pavinski Bitar P.D."/>
            <person name="Qin X."/>
            <person name="Weinstock G.M."/>
            <person name="Highlander S.K."/>
            <person name="Town C.D."/>
            <person name="Burne R.A."/>
            <person name="Stanhope M.J."/>
        </authorList>
    </citation>
    <scope>NUCLEOTIDE SEQUENCE [LARGE SCALE GENOMIC DNA]</scope>
    <source>
        <strain evidence="4 5">707-05</strain>
    </source>
</reference>
<evidence type="ECO:0000256" key="1">
    <source>
        <dbReference type="ARBA" id="ARBA00022612"/>
    </source>
</evidence>
<proteinExistence type="predicted"/>
<gene>
    <name evidence="4" type="ORF">STRIC_2148</name>
</gene>
<feature type="transmembrane region" description="Helical" evidence="2">
    <location>
        <begin position="634"/>
        <end position="654"/>
    </location>
</feature>
<accession>G5K5N2</accession>
<dbReference type="AlphaFoldDB" id="G5K5N2"/>
<keyword evidence="2" id="KW-0472">Membrane</keyword>
<feature type="transmembrane region" description="Helical" evidence="2">
    <location>
        <begin position="472"/>
        <end position="491"/>
    </location>
</feature>
<dbReference type="InterPro" id="IPR010090">
    <property type="entry name" value="Phage_tape_meas"/>
</dbReference>
<keyword evidence="1" id="KW-1188">Viral release from host cell</keyword>
<evidence type="ECO:0000259" key="3">
    <source>
        <dbReference type="Pfam" id="PF10145"/>
    </source>
</evidence>
<feature type="transmembrane region" description="Helical" evidence="2">
    <location>
        <begin position="708"/>
        <end position="731"/>
    </location>
</feature>
<keyword evidence="5" id="KW-1185">Reference proteome</keyword>
<keyword evidence="2" id="KW-1133">Transmembrane helix</keyword>
<dbReference type="Proteomes" id="UP000003330">
    <property type="component" value="Unassembled WGS sequence"/>
</dbReference>
<dbReference type="eggNOG" id="COG5283">
    <property type="taxonomic scope" value="Bacteria"/>
</dbReference>
<dbReference type="eggNOG" id="COG5412">
    <property type="taxonomic scope" value="Bacteria"/>
</dbReference>
<dbReference type="InterPro" id="IPR016024">
    <property type="entry name" value="ARM-type_fold"/>
</dbReference>
<keyword evidence="2" id="KW-0812">Transmembrane</keyword>
<dbReference type="EMBL" id="AEUX02000007">
    <property type="protein sequence ID" value="EHI68951.1"/>
    <property type="molecule type" value="Genomic_DNA"/>
</dbReference>
<dbReference type="PANTHER" id="PTHR37813:SF1">
    <property type="entry name" value="FELS-2 PROPHAGE PROTEIN"/>
    <property type="match status" value="1"/>
</dbReference>
<dbReference type="RefSeq" id="WP_008089847.1">
    <property type="nucleotide sequence ID" value="NZ_AEUX02000007.1"/>
</dbReference>
<dbReference type="Pfam" id="PF10145">
    <property type="entry name" value="PhageMin_Tail"/>
    <property type="match status" value="1"/>
</dbReference>
<protein>
    <submittedName>
        <fullName evidence="4">Phage tail tape measure protein, TP901 family</fullName>
    </submittedName>
</protein>